<organism evidence="1 2">
    <name type="scientific">Tripterygium wilfordii</name>
    <name type="common">Thunder God vine</name>
    <dbReference type="NCBI Taxonomy" id="458696"/>
    <lineage>
        <taxon>Eukaryota</taxon>
        <taxon>Viridiplantae</taxon>
        <taxon>Streptophyta</taxon>
        <taxon>Embryophyta</taxon>
        <taxon>Tracheophyta</taxon>
        <taxon>Spermatophyta</taxon>
        <taxon>Magnoliopsida</taxon>
        <taxon>eudicotyledons</taxon>
        <taxon>Gunneridae</taxon>
        <taxon>Pentapetalae</taxon>
        <taxon>rosids</taxon>
        <taxon>fabids</taxon>
        <taxon>Celastrales</taxon>
        <taxon>Celastraceae</taxon>
        <taxon>Tripterygium</taxon>
    </lineage>
</organism>
<protein>
    <submittedName>
        <fullName evidence="1">Uncharacterized protein</fullName>
    </submittedName>
</protein>
<name>A0A7J7BYC0_TRIWF</name>
<gene>
    <name evidence="1" type="ORF">HS088_TW22G00225</name>
</gene>
<accession>A0A7J7BYC0</accession>
<dbReference type="InParanoid" id="A0A7J7BYC0"/>
<dbReference type="AlphaFoldDB" id="A0A7J7BYC0"/>
<proteinExistence type="predicted"/>
<keyword evidence="2" id="KW-1185">Reference proteome</keyword>
<comment type="caution">
    <text evidence="1">The sequence shown here is derived from an EMBL/GenBank/DDBJ whole genome shotgun (WGS) entry which is preliminary data.</text>
</comment>
<evidence type="ECO:0000313" key="1">
    <source>
        <dbReference type="EMBL" id="KAF5726546.1"/>
    </source>
</evidence>
<sequence length="108" mass="12354">MRAFCFVVLSFNSYFRPVSLVRDHLYTKKTSILSSQFFLGFLSGGRVLGNGENNLSNCVIKRLTKGVEMVLMMMEVKVCLNKCLYSSHNDSRRNLWAAMVCFLRLGWG</sequence>
<evidence type="ECO:0000313" key="2">
    <source>
        <dbReference type="Proteomes" id="UP000593562"/>
    </source>
</evidence>
<dbReference type="Proteomes" id="UP000593562">
    <property type="component" value="Unassembled WGS sequence"/>
</dbReference>
<dbReference type="EMBL" id="JAAARO010000022">
    <property type="protein sequence ID" value="KAF5726546.1"/>
    <property type="molecule type" value="Genomic_DNA"/>
</dbReference>
<reference evidence="1 2" key="1">
    <citation type="journal article" date="2020" name="Nat. Commun.">
        <title>Genome of Tripterygium wilfordii and identification of cytochrome P450 involved in triptolide biosynthesis.</title>
        <authorList>
            <person name="Tu L."/>
            <person name="Su P."/>
            <person name="Zhang Z."/>
            <person name="Gao L."/>
            <person name="Wang J."/>
            <person name="Hu T."/>
            <person name="Zhou J."/>
            <person name="Zhang Y."/>
            <person name="Zhao Y."/>
            <person name="Liu Y."/>
            <person name="Song Y."/>
            <person name="Tong Y."/>
            <person name="Lu Y."/>
            <person name="Yang J."/>
            <person name="Xu C."/>
            <person name="Jia M."/>
            <person name="Peters R.J."/>
            <person name="Huang L."/>
            <person name="Gao W."/>
        </authorList>
    </citation>
    <scope>NUCLEOTIDE SEQUENCE [LARGE SCALE GENOMIC DNA]</scope>
    <source>
        <strain evidence="2">cv. XIE 37</strain>
        <tissue evidence="1">Leaf</tissue>
    </source>
</reference>